<dbReference type="Proteomes" id="UP000249819">
    <property type="component" value="Unassembled WGS sequence"/>
</dbReference>
<evidence type="ECO:0000313" key="1">
    <source>
        <dbReference type="EMBL" id="RAJ74966.1"/>
    </source>
</evidence>
<comment type="caution">
    <text evidence="1">The sequence shown here is derived from an EMBL/GenBank/DDBJ whole genome shotgun (WGS) entry which is preliminary data.</text>
</comment>
<name>A0A327VMG7_9BACT</name>
<proteinExistence type="predicted"/>
<protein>
    <recommendedName>
        <fullName evidence="3">Six-cysteine peptide SCIFF</fullName>
    </recommendedName>
</protein>
<organism evidence="1 2">
    <name type="scientific">Chitinophaga dinghuensis</name>
    <dbReference type="NCBI Taxonomy" id="1539050"/>
    <lineage>
        <taxon>Bacteria</taxon>
        <taxon>Pseudomonadati</taxon>
        <taxon>Bacteroidota</taxon>
        <taxon>Chitinophagia</taxon>
        <taxon>Chitinophagales</taxon>
        <taxon>Chitinophagaceae</taxon>
        <taxon>Chitinophaga</taxon>
    </lineage>
</organism>
<dbReference type="AlphaFoldDB" id="A0A327VMG7"/>
<evidence type="ECO:0008006" key="3">
    <source>
        <dbReference type="Google" id="ProtNLM"/>
    </source>
</evidence>
<reference evidence="1 2" key="1">
    <citation type="submission" date="2018-06" db="EMBL/GenBank/DDBJ databases">
        <title>Genomic Encyclopedia of Archaeal and Bacterial Type Strains, Phase II (KMG-II): from individual species to whole genera.</title>
        <authorList>
            <person name="Goeker M."/>
        </authorList>
    </citation>
    <scope>NUCLEOTIDE SEQUENCE [LARGE SCALE GENOMIC DNA]</scope>
    <source>
        <strain evidence="1 2">DSM 29821</strain>
    </source>
</reference>
<sequence>MKQSTTPKKLQLIKIKVASLSTPKAKGKICETSADETSCPGTCRLTILCL</sequence>
<evidence type="ECO:0000313" key="2">
    <source>
        <dbReference type="Proteomes" id="UP000249819"/>
    </source>
</evidence>
<dbReference type="EMBL" id="QLMA01000010">
    <property type="protein sequence ID" value="RAJ74966.1"/>
    <property type="molecule type" value="Genomic_DNA"/>
</dbReference>
<accession>A0A327VMG7</accession>
<keyword evidence="2" id="KW-1185">Reference proteome</keyword>
<gene>
    <name evidence="1" type="ORF">CLV59_11012</name>
</gene>